<dbReference type="InterPro" id="IPR015797">
    <property type="entry name" value="NUDIX_hydrolase-like_dom_sf"/>
</dbReference>
<evidence type="ECO:0000256" key="3">
    <source>
        <dbReference type="ARBA" id="ARBA00022723"/>
    </source>
</evidence>
<dbReference type="GO" id="GO:0046872">
    <property type="term" value="F:metal ion binding"/>
    <property type="evidence" value="ECO:0007669"/>
    <property type="project" value="UniProtKB-KW"/>
</dbReference>
<dbReference type="RefSeq" id="XP_031027748.1">
    <property type="nucleotide sequence ID" value="XM_031165956.1"/>
</dbReference>
<evidence type="ECO:0000256" key="6">
    <source>
        <dbReference type="ARBA" id="ARBA00023211"/>
    </source>
</evidence>
<dbReference type="PROSITE" id="PS51462">
    <property type="entry name" value="NUDIX"/>
    <property type="match status" value="1"/>
</dbReference>
<gene>
    <name evidence="8" type="ORF">SmJEL517_g00026</name>
</gene>
<evidence type="ECO:0000256" key="1">
    <source>
        <dbReference type="ARBA" id="ARBA00001936"/>
    </source>
</evidence>
<dbReference type="CDD" id="cd18870">
    <property type="entry name" value="NUDIX_AcylCoAdiphos_Nudt19"/>
    <property type="match status" value="1"/>
</dbReference>
<evidence type="ECO:0000256" key="2">
    <source>
        <dbReference type="ARBA" id="ARBA00001946"/>
    </source>
</evidence>
<accession>A0A507CJT2</accession>
<dbReference type="PANTHER" id="PTHR12318:SF0">
    <property type="entry name" value="ACYL-COENZYME A DIPHOSPHATASE NUDT19"/>
    <property type="match status" value="1"/>
</dbReference>
<proteinExistence type="predicted"/>
<sequence>MAFNDAANATVPIRPAASVIIAAKTRQGTGKGSDYKILMLKRNNRGQFGSLHVFPGGRVDHFDQDPRWLDILPKSMIEQHKKTSKIPLAFRIAAVRETFEESGVQLFDPPLKLSLEEAEKWRSKVHRSAKNFLELCEMTSSAPDITRIVHFACWVTPKGAPKRFNTHFFIAVMPSSRAPEGARYAADGKETLEMAWLTPNEALARFRRYELNIISPQFVNLSELSRLSYDDLNNLVLSGGERQGIVRMAGEERGRSESGRLLVELLPGDEEHSESKDVKVKPGSRNRINSIFKTKDPNEKPDLEWEINIDLNEYSKRQERTAGLGLETATELCKLGAHVIITSRNDTRGKEAVARICDASGSRKVEYGVMENSSLRSADMFAQWFLSKNIKLYGLICNAGVGGNPNRPQKGIDETLIINHLSHFHLSRLLLDNLLQTKGSRLVNVSSEMGSFTFGRPDWTMMGRKEYYNSQYAYQLSKLANQLFTRELVRQLGPRANLYVNCVHPGVVNSTIWDKTRSNSDSLYNIITTSFMKFTSVSTQVGAMNQLFAATSPLIETDNIRGEYFVPILRKARVQRWARNDEVAKELWQFSLKAVDNLLKNE</sequence>
<dbReference type="GO" id="GO:0005739">
    <property type="term" value="C:mitochondrion"/>
    <property type="evidence" value="ECO:0007669"/>
    <property type="project" value="TreeGrafter"/>
</dbReference>
<dbReference type="InterPro" id="IPR039121">
    <property type="entry name" value="NUDT19"/>
</dbReference>
<dbReference type="Pfam" id="PF00106">
    <property type="entry name" value="adh_short"/>
    <property type="match status" value="1"/>
</dbReference>
<protein>
    <recommendedName>
        <fullName evidence="7">Nudix hydrolase domain-containing protein</fullName>
    </recommendedName>
</protein>
<keyword evidence="5" id="KW-0460">Magnesium</keyword>
<dbReference type="InterPro" id="IPR036291">
    <property type="entry name" value="NAD(P)-bd_dom_sf"/>
</dbReference>
<dbReference type="PRINTS" id="PR00081">
    <property type="entry name" value="GDHRDH"/>
</dbReference>
<dbReference type="EMBL" id="QEAO01000001">
    <property type="protein sequence ID" value="TPX38033.1"/>
    <property type="molecule type" value="Genomic_DNA"/>
</dbReference>
<evidence type="ECO:0000313" key="9">
    <source>
        <dbReference type="Proteomes" id="UP000319731"/>
    </source>
</evidence>
<keyword evidence="3" id="KW-0479">Metal-binding</keyword>
<keyword evidence="6" id="KW-0464">Manganese</keyword>
<dbReference type="Gene3D" id="3.40.50.720">
    <property type="entry name" value="NAD(P)-binding Rossmann-like Domain"/>
    <property type="match status" value="1"/>
</dbReference>
<keyword evidence="4" id="KW-0378">Hydrolase</keyword>
<dbReference type="OrthoDB" id="1695362at2759"/>
<reference evidence="8 9" key="1">
    <citation type="journal article" date="2019" name="Sci. Rep.">
        <title>Comparative genomics of chytrid fungi reveal insights into the obligate biotrophic and pathogenic lifestyle of Synchytrium endobioticum.</title>
        <authorList>
            <person name="van de Vossenberg B.T.L.H."/>
            <person name="Warris S."/>
            <person name="Nguyen H.D.T."/>
            <person name="van Gent-Pelzer M.P.E."/>
            <person name="Joly D.L."/>
            <person name="van de Geest H.C."/>
            <person name="Bonants P.J.M."/>
            <person name="Smith D.S."/>
            <person name="Levesque C.A."/>
            <person name="van der Lee T.A.J."/>
        </authorList>
    </citation>
    <scope>NUCLEOTIDE SEQUENCE [LARGE SCALE GENOMIC DNA]</scope>
    <source>
        <strain evidence="8 9">JEL517</strain>
    </source>
</reference>
<keyword evidence="9" id="KW-1185">Reference proteome</keyword>
<dbReference type="Proteomes" id="UP000319731">
    <property type="component" value="Unassembled WGS sequence"/>
</dbReference>
<comment type="cofactor">
    <cofactor evidence="1">
        <name>Mn(2+)</name>
        <dbReference type="ChEBI" id="CHEBI:29035"/>
    </cofactor>
</comment>
<dbReference type="GO" id="GO:0016818">
    <property type="term" value="F:hydrolase activity, acting on acid anhydrides, in phosphorus-containing anhydrides"/>
    <property type="evidence" value="ECO:0007669"/>
    <property type="project" value="InterPro"/>
</dbReference>
<dbReference type="InterPro" id="IPR002347">
    <property type="entry name" value="SDR_fam"/>
</dbReference>
<comment type="caution">
    <text evidence="8">The sequence shown here is derived from an EMBL/GenBank/DDBJ whole genome shotgun (WGS) entry which is preliminary data.</text>
</comment>
<comment type="cofactor">
    <cofactor evidence="2">
        <name>Mg(2+)</name>
        <dbReference type="ChEBI" id="CHEBI:18420"/>
    </cofactor>
</comment>
<dbReference type="GeneID" id="42001253"/>
<dbReference type="SUPFAM" id="SSF55811">
    <property type="entry name" value="Nudix"/>
    <property type="match status" value="1"/>
</dbReference>
<evidence type="ECO:0000259" key="7">
    <source>
        <dbReference type="PROSITE" id="PS51462"/>
    </source>
</evidence>
<evidence type="ECO:0000313" key="8">
    <source>
        <dbReference type="EMBL" id="TPX38033.1"/>
    </source>
</evidence>
<dbReference type="Gene3D" id="3.90.79.10">
    <property type="entry name" value="Nucleoside Triphosphate Pyrophosphohydrolase"/>
    <property type="match status" value="1"/>
</dbReference>
<name>A0A507CJT2_9FUNG</name>
<dbReference type="STRING" id="1806994.A0A507CJT2"/>
<feature type="domain" description="Nudix hydrolase" evidence="7">
    <location>
        <begin position="12"/>
        <end position="219"/>
    </location>
</feature>
<dbReference type="PANTHER" id="PTHR12318">
    <property type="entry name" value="TESTOSTERONE-REGULATED PROTEIN RP2"/>
    <property type="match status" value="1"/>
</dbReference>
<evidence type="ECO:0000256" key="4">
    <source>
        <dbReference type="ARBA" id="ARBA00022801"/>
    </source>
</evidence>
<evidence type="ECO:0000256" key="5">
    <source>
        <dbReference type="ARBA" id="ARBA00022842"/>
    </source>
</evidence>
<dbReference type="AlphaFoldDB" id="A0A507CJT2"/>
<organism evidence="8 9">
    <name type="scientific">Synchytrium microbalum</name>
    <dbReference type="NCBI Taxonomy" id="1806994"/>
    <lineage>
        <taxon>Eukaryota</taxon>
        <taxon>Fungi</taxon>
        <taxon>Fungi incertae sedis</taxon>
        <taxon>Chytridiomycota</taxon>
        <taxon>Chytridiomycota incertae sedis</taxon>
        <taxon>Chytridiomycetes</taxon>
        <taxon>Synchytriales</taxon>
        <taxon>Synchytriaceae</taxon>
        <taxon>Synchytrium</taxon>
    </lineage>
</organism>
<dbReference type="SUPFAM" id="SSF51735">
    <property type="entry name" value="NAD(P)-binding Rossmann-fold domains"/>
    <property type="match status" value="1"/>
</dbReference>
<dbReference type="InterPro" id="IPR000086">
    <property type="entry name" value="NUDIX_hydrolase_dom"/>
</dbReference>